<accession>A0A0P1GVT8</accession>
<feature type="domain" description="AB hydrolase-1" evidence="2">
    <location>
        <begin position="31"/>
        <end position="278"/>
    </location>
</feature>
<evidence type="ECO:0000313" key="4">
    <source>
        <dbReference type="Proteomes" id="UP000052022"/>
    </source>
</evidence>
<dbReference type="Proteomes" id="UP000052022">
    <property type="component" value="Unassembled WGS sequence"/>
</dbReference>
<protein>
    <submittedName>
        <fullName evidence="3">Haloacetate dehalogenase H-1</fullName>
        <ecNumber evidence="3">3.8.1.3</ecNumber>
    </submittedName>
</protein>
<dbReference type="InterPro" id="IPR000639">
    <property type="entry name" value="Epox_hydrolase-like"/>
</dbReference>
<evidence type="ECO:0000256" key="1">
    <source>
        <dbReference type="ARBA" id="ARBA00022801"/>
    </source>
</evidence>
<evidence type="ECO:0000313" key="3">
    <source>
        <dbReference type="EMBL" id="CUH80575.1"/>
    </source>
</evidence>
<keyword evidence="1 3" id="KW-0378">Hydrolase</keyword>
<gene>
    <name evidence="3" type="primary">dehH1</name>
    <name evidence="3" type="ORF">TRM7557_02989</name>
</gene>
<dbReference type="PRINTS" id="PR00111">
    <property type="entry name" value="ABHYDROLASE"/>
</dbReference>
<dbReference type="EC" id="3.8.1.3" evidence="3"/>
<name>A0A0P1GVT8_9RHOB</name>
<dbReference type="PRINTS" id="PR00412">
    <property type="entry name" value="EPOXHYDRLASE"/>
</dbReference>
<sequence>MNGTAMITGFEDHSLHVNGQDIAFSLAGEGPPVLLLHGFPQTRALWAQVAPLLAQRYSVVAADLRGYGDSSKPDGVEAMSFRNMGADQLALMQALGHETFHLIGHDRGGRTAHRLALDAPEAVASLTVMDIVPTHLLLSDLSKEVARAYYHWFFLSQPAPVPETLISADVDAFFHSCLTGWGGAGLADFAPEQLDAYRRAWRDPACIHTMFNDYRAAIDVDFALDNADLSQKVTCPALVAYGADGAMARHYDMAAAWSPRLANMQTTTVPGGHFFVDQSPEATAAALLTFLDSLAA</sequence>
<dbReference type="PANTHER" id="PTHR43329">
    <property type="entry name" value="EPOXIDE HYDROLASE"/>
    <property type="match status" value="1"/>
</dbReference>
<dbReference type="STRING" id="928856.SAMN04488049_104272"/>
<keyword evidence="4" id="KW-1185">Reference proteome</keyword>
<proteinExistence type="predicted"/>
<evidence type="ECO:0000259" key="2">
    <source>
        <dbReference type="Pfam" id="PF00561"/>
    </source>
</evidence>
<dbReference type="Gene3D" id="3.40.50.1820">
    <property type="entry name" value="alpha/beta hydrolase"/>
    <property type="match status" value="1"/>
</dbReference>
<dbReference type="AlphaFoldDB" id="A0A0P1GVT8"/>
<dbReference type="RefSeq" id="WP_235811482.1">
    <property type="nucleotide sequence ID" value="NZ_CYSD01000039.1"/>
</dbReference>
<reference evidence="3 4" key="1">
    <citation type="submission" date="2015-09" db="EMBL/GenBank/DDBJ databases">
        <authorList>
            <consortium name="Swine Surveillance"/>
        </authorList>
    </citation>
    <scope>NUCLEOTIDE SEQUENCE [LARGE SCALE GENOMIC DNA]</scope>
    <source>
        <strain evidence="3 4">CECT 7557</strain>
    </source>
</reference>
<dbReference type="EMBL" id="CYSD01000039">
    <property type="protein sequence ID" value="CUH80575.1"/>
    <property type="molecule type" value="Genomic_DNA"/>
</dbReference>
<dbReference type="Pfam" id="PF00561">
    <property type="entry name" value="Abhydrolase_1"/>
    <property type="match status" value="1"/>
</dbReference>
<organism evidence="3 4">
    <name type="scientific">Tritonibacter multivorans</name>
    <dbReference type="NCBI Taxonomy" id="928856"/>
    <lineage>
        <taxon>Bacteria</taxon>
        <taxon>Pseudomonadati</taxon>
        <taxon>Pseudomonadota</taxon>
        <taxon>Alphaproteobacteria</taxon>
        <taxon>Rhodobacterales</taxon>
        <taxon>Paracoccaceae</taxon>
        <taxon>Tritonibacter</taxon>
    </lineage>
</organism>
<dbReference type="InterPro" id="IPR029058">
    <property type="entry name" value="AB_hydrolase_fold"/>
</dbReference>
<dbReference type="SUPFAM" id="SSF53474">
    <property type="entry name" value="alpha/beta-Hydrolases"/>
    <property type="match status" value="1"/>
</dbReference>
<dbReference type="GO" id="GO:0018785">
    <property type="term" value="F:haloacetate dehalogenase activity"/>
    <property type="evidence" value="ECO:0007669"/>
    <property type="project" value="UniProtKB-EC"/>
</dbReference>
<dbReference type="InterPro" id="IPR000073">
    <property type="entry name" value="AB_hydrolase_1"/>
</dbReference>